<accession>A0A5J4W6N1</accession>
<dbReference type="AlphaFoldDB" id="A0A5J4W6N1"/>
<feature type="region of interest" description="Disordered" evidence="1">
    <location>
        <begin position="1"/>
        <end position="32"/>
    </location>
</feature>
<proteinExistence type="predicted"/>
<sequence>MSQQTQQSGSQQQTVAKQLGYTSRTKPRVQEQDYYGNKGIVLPYETYQKTIGPQLTLNQELRDNKDYQKVREQSLTKRNELLAQSRQQSCAPLMDLFGSNKDIQFKKMWSNRFSFEEWKKSRKNSRQQKWVGSEEDINGDKFPEFVVRDDRGFIQSADGLRITVPVKRQRVTKYFTENPSKQQRQEKHYKQWKEEDKPADGYRHFIKKYLSPFLKERGYTVAQVYSVIGGRIWKGVIAPWQRDNQMMRLIQIGYAAFWNNQLGEIPDDTNDDGDDIFTIPTEKDINEAKQRRDEKRAREQRSYESDMAKIKARKKPTFNEEKTVKSAKLEPYDFQNDLDDYDIEDQ</sequence>
<name>A0A5J4W6N1_9EUKA</name>
<feature type="compositionally biased region" description="Low complexity" evidence="1">
    <location>
        <begin position="1"/>
        <end position="14"/>
    </location>
</feature>
<dbReference type="Proteomes" id="UP000324800">
    <property type="component" value="Unassembled WGS sequence"/>
</dbReference>
<feature type="region of interest" description="Disordered" evidence="1">
    <location>
        <begin position="286"/>
        <end position="326"/>
    </location>
</feature>
<reference evidence="2 3" key="1">
    <citation type="submission" date="2019-03" db="EMBL/GenBank/DDBJ databases">
        <title>Single cell metagenomics reveals metabolic interactions within the superorganism composed of flagellate Streblomastix strix and complex community of Bacteroidetes bacteria on its surface.</title>
        <authorList>
            <person name="Treitli S.C."/>
            <person name="Kolisko M."/>
            <person name="Husnik F."/>
            <person name="Keeling P."/>
            <person name="Hampl V."/>
        </authorList>
    </citation>
    <scope>NUCLEOTIDE SEQUENCE [LARGE SCALE GENOMIC DNA]</scope>
    <source>
        <strain evidence="2">ST1C</strain>
    </source>
</reference>
<evidence type="ECO:0000313" key="2">
    <source>
        <dbReference type="EMBL" id="KAA6390498.1"/>
    </source>
</evidence>
<comment type="caution">
    <text evidence="2">The sequence shown here is derived from an EMBL/GenBank/DDBJ whole genome shotgun (WGS) entry which is preliminary data.</text>
</comment>
<evidence type="ECO:0000313" key="3">
    <source>
        <dbReference type="Proteomes" id="UP000324800"/>
    </source>
</evidence>
<evidence type="ECO:0000256" key="1">
    <source>
        <dbReference type="SAM" id="MobiDB-lite"/>
    </source>
</evidence>
<feature type="compositionally biased region" description="Basic and acidic residues" evidence="1">
    <location>
        <begin position="286"/>
        <end position="309"/>
    </location>
</feature>
<gene>
    <name evidence="2" type="ORF">EZS28_013974</name>
</gene>
<feature type="compositionally biased region" description="Basic and acidic residues" evidence="1">
    <location>
        <begin position="317"/>
        <end position="326"/>
    </location>
</feature>
<protein>
    <submittedName>
        <fullName evidence="2">Uncharacterized protein</fullName>
    </submittedName>
</protein>
<dbReference type="EMBL" id="SNRW01003198">
    <property type="protein sequence ID" value="KAA6390498.1"/>
    <property type="molecule type" value="Genomic_DNA"/>
</dbReference>
<organism evidence="2 3">
    <name type="scientific">Streblomastix strix</name>
    <dbReference type="NCBI Taxonomy" id="222440"/>
    <lineage>
        <taxon>Eukaryota</taxon>
        <taxon>Metamonada</taxon>
        <taxon>Preaxostyla</taxon>
        <taxon>Oxymonadida</taxon>
        <taxon>Streblomastigidae</taxon>
        <taxon>Streblomastix</taxon>
    </lineage>
</organism>